<dbReference type="Proteomes" id="UP000535543">
    <property type="component" value="Unassembled WGS sequence"/>
</dbReference>
<evidence type="ECO:0000313" key="3">
    <source>
        <dbReference type="Proteomes" id="UP000535543"/>
    </source>
</evidence>
<keyword evidence="1" id="KW-0472">Membrane</keyword>
<comment type="caution">
    <text evidence="2">The sequence shown here is derived from an EMBL/GenBank/DDBJ whole genome shotgun (WGS) entry which is preliminary data.</text>
</comment>
<dbReference type="Pfam" id="PF08592">
    <property type="entry name" value="Anthrone_oxy"/>
    <property type="match status" value="1"/>
</dbReference>
<reference evidence="2 3" key="2">
    <citation type="submission" date="2020-06" db="EMBL/GenBank/DDBJ databases">
        <title>Antribacter stalactiti gen. nov., sp. nov., a new member of the family Nacardiaceae isolated from a cave.</title>
        <authorList>
            <person name="Kim I.S."/>
        </authorList>
    </citation>
    <scope>NUCLEOTIDE SEQUENCE [LARGE SCALE GENOMIC DNA]</scope>
    <source>
        <strain evidence="2 3">YC2-7</strain>
    </source>
</reference>
<dbReference type="AlphaFoldDB" id="A0A848KDF8"/>
<keyword evidence="1" id="KW-0812">Transmembrane</keyword>
<reference evidence="2 3" key="1">
    <citation type="submission" date="2019-05" db="EMBL/GenBank/DDBJ databases">
        <authorList>
            <person name="Lee S.D."/>
        </authorList>
    </citation>
    <scope>NUCLEOTIDE SEQUENCE [LARGE SCALE GENOMIC DNA]</scope>
    <source>
        <strain evidence="2 3">YC2-7</strain>
    </source>
</reference>
<accession>A0A848KDF8</accession>
<dbReference type="InterPro" id="IPR013901">
    <property type="entry name" value="Anthrone_oxy"/>
</dbReference>
<keyword evidence="3" id="KW-1185">Reference proteome</keyword>
<feature type="transmembrane region" description="Helical" evidence="1">
    <location>
        <begin position="141"/>
        <end position="159"/>
    </location>
</feature>
<proteinExistence type="predicted"/>
<protein>
    <submittedName>
        <fullName evidence="2">DUF1772 domain-containing protein</fullName>
    </submittedName>
</protein>
<organism evidence="2 3">
    <name type="scientific">Antrihabitans stalactiti</name>
    <dbReference type="NCBI Taxonomy" id="2584121"/>
    <lineage>
        <taxon>Bacteria</taxon>
        <taxon>Bacillati</taxon>
        <taxon>Actinomycetota</taxon>
        <taxon>Actinomycetes</taxon>
        <taxon>Mycobacteriales</taxon>
        <taxon>Nocardiaceae</taxon>
        <taxon>Antrihabitans</taxon>
    </lineage>
</organism>
<dbReference type="EMBL" id="VCQU01000006">
    <property type="protein sequence ID" value="NMN96933.1"/>
    <property type="molecule type" value="Genomic_DNA"/>
</dbReference>
<dbReference type="RefSeq" id="WP_169589365.1">
    <property type="nucleotide sequence ID" value="NZ_VCQU01000006.1"/>
</dbReference>
<feature type="transmembrane region" description="Helical" evidence="1">
    <location>
        <begin position="84"/>
        <end position="105"/>
    </location>
</feature>
<evidence type="ECO:0000313" key="2">
    <source>
        <dbReference type="EMBL" id="NMN96933.1"/>
    </source>
</evidence>
<gene>
    <name evidence="2" type="ORF">FGL95_17995</name>
</gene>
<feature type="transmembrane region" description="Helical" evidence="1">
    <location>
        <begin position="51"/>
        <end position="77"/>
    </location>
</feature>
<name>A0A848KDF8_9NOCA</name>
<sequence length="166" mass="17789">MNTFRAIVLIASTISTGLLAGVYYSYAVSVMPALNQVDDRAAVDVMQRINVVIVNPVFMLSFLGAPVVTAVIAGMLFGKDMPSVLAWVGAAAVLNIVGTLVSFAFNIPLNNQLDAAGKAVSIADPANVWSEFITSWVRWNIVRGLAHTTAFGCLIWALVQYGRVRT</sequence>
<evidence type="ECO:0000256" key="1">
    <source>
        <dbReference type="SAM" id="Phobius"/>
    </source>
</evidence>
<keyword evidence="1" id="KW-1133">Transmembrane helix</keyword>